<keyword evidence="3" id="KW-1185">Reference proteome</keyword>
<dbReference type="Proteomes" id="UP001189429">
    <property type="component" value="Unassembled WGS sequence"/>
</dbReference>
<dbReference type="EMBL" id="CAUYUJ010016951">
    <property type="protein sequence ID" value="CAK0870372.1"/>
    <property type="molecule type" value="Genomic_DNA"/>
</dbReference>
<sequence>MTTRALLEVGNVLAILTFVAHAWVQDETCPLRTWHQHLFRPYCQLHVLNSAVVRLLEIRNYILRLEREEVRWRLAQLEEASSAFPSRPPADRGGLAQPLRTLRDQLVRCVDRGAQ</sequence>
<comment type="caution">
    <text evidence="2">The sequence shown here is derived from an EMBL/GenBank/DDBJ whole genome shotgun (WGS) entry which is preliminary data.</text>
</comment>
<feature type="signal peptide" evidence="1">
    <location>
        <begin position="1"/>
        <end position="22"/>
    </location>
</feature>
<evidence type="ECO:0000256" key="1">
    <source>
        <dbReference type="SAM" id="SignalP"/>
    </source>
</evidence>
<evidence type="ECO:0000313" key="2">
    <source>
        <dbReference type="EMBL" id="CAK0870372.1"/>
    </source>
</evidence>
<evidence type="ECO:0000313" key="3">
    <source>
        <dbReference type="Proteomes" id="UP001189429"/>
    </source>
</evidence>
<reference evidence="2" key="1">
    <citation type="submission" date="2023-10" db="EMBL/GenBank/DDBJ databases">
        <authorList>
            <person name="Chen Y."/>
            <person name="Shah S."/>
            <person name="Dougan E. K."/>
            <person name="Thang M."/>
            <person name="Chan C."/>
        </authorList>
    </citation>
    <scope>NUCLEOTIDE SEQUENCE [LARGE SCALE GENOMIC DNA]</scope>
</reference>
<gene>
    <name evidence="2" type="ORF">PCOR1329_LOCUS56500</name>
</gene>
<organism evidence="2 3">
    <name type="scientific">Prorocentrum cordatum</name>
    <dbReference type="NCBI Taxonomy" id="2364126"/>
    <lineage>
        <taxon>Eukaryota</taxon>
        <taxon>Sar</taxon>
        <taxon>Alveolata</taxon>
        <taxon>Dinophyceae</taxon>
        <taxon>Prorocentrales</taxon>
        <taxon>Prorocentraceae</taxon>
        <taxon>Prorocentrum</taxon>
    </lineage>
</organism>
<accession>A0ABN9VCA1</accession>
<feature type="chain" id="PRO_5047323333" evidence="1">
    <location>
        <begin position="23"/>
        <end position="115"/>
    </location>
</feature>
<keyword evidence="1" id="KW-0732">Signal</keyword>
<name>A0ABN9VCA1_9DINO</name>
<proteinExistence type="predicted"/>
<protein>
    <submittedName>
        <fullName evidence="2">Uncharacterized protein</fullName>
    </submittedName>
</protein>